<name>A0A1I7JCS9_9BACT</name>
<dbReference type="InterPro" id="IPR000086">
    <property type="entry name" value="NUDIX_hydrolase_dom"/>
</dbReference>
<dbReference type="PANTHER" id="PTHR43736">
    <property type="entry name" value="ADP-RIBOSE PYROPHOSPHATASE"/>
    <property type="match status" value="1"/>
</dbReference>
<dbReference type="OrthoDB" id="9786141at2"/>
<sequence>MLKYSGQTRMLVAVDCIIFGFDGDSYKLLLVQRGIAPEKRKWSLMGGFVQPNENLDEGAIRILKDLTGLDDVYMEQLHTFGDPRRDPVERTIAVAYVALINIQKYEKKISKEYNAEWFPLQAMPELIFDHGKMVEMAKDRLRYKASLHPLLFELLPEKFTLPQVHALYEGLYETIFDKRNFNRKLLSTNLFIKQTDKEKESSKKGAFFYKLDRSKYASNLQAFLKFIPNPEEYLLS</sequence>
<reference evidence="3" key="1">
    <citation type="submission" date="2016-10" db="EMBL/GenBank/DDBJ databases">
        <authorList>
            <person name="Varghese N."/>
        </authorList>
    </citation>
    <scope>NUCLEOTIDE SEQUENCE [LARGE SCALE GENOMIC DNA]</scope>
    <source>
        <strain evidence="3">DSM 18820</strain>
    </source>
</reference>
<evidence type="ECO:0000313" key="3">
    <source>
        <dbReference type="Proteomes" id="UP000182491"/>
    </source>
</evidence>
<gene>
    <name evidence="2" type="ORF">SAMN04487941_2726</name>
</gene>
<dbReference type="Gene3D" id="1.10.10.10">
    <property type="entry name" value="Winged helix-like DNA-binding domain superfamily/Winged helix DNA-binding domain"/>
    <property type="match status" value="1"/>
</dbReference>
<evidence type="ECO:0000259" key="1">
    <source>
        <dbReference type="PROSITE" id="PS51462"/>
    </source>
</evidence>
<dbReference type="InterPro" id="IPR036388">
    <property type="entry name" value="WH-like_DNA-bd_sf"/>
</dbReference>
<accession>A0A1I7JCS9</accession>
<keyword evidence="3" id="KW-1185">Reference proteome</keyword>
<dbReference type="Pfam" id="PF21906">
    <property type="entry name" value="WHD_NrtR"/>
    <property type="match status" value="1"/>
</dbReference>
<dbReference type="PANTHER" id="PTHR43736:SF4">
    <property type="entry name" value="SLR1690 PROTEIN"/>
    <property type="match status" value="1"/>
</dbReference>
<dbReference type="InterPro" id="IPR054105">
    <property type="entry name" value="WHD_NrtR"/>
</dbReference>
<dbReference type="RefSeq" id="WP_068838279.1">
    <property type="nucleotide sequence ID" value="NZ_BMXC01000003.1"/>
</dbReference>
<dbReference type="STRING" id="388950.GCA_001611675_02339"/>
<dbReference type="PROSITE" id="PS51462">
    <property type="entry name" value="NUDIX"/>
    <property type="match status" value="1"/>
</dbReference>
<dbReference type="SUPFAM" id="SSF46785">
    <property type="entry name" value="Winged helix' DNA-binding domain"/>
    <property type="match status" value="1"/>
</dbReference>
<dbReference type="CDD" id="cd18873">
    <property type="entry name" value="NUDIX_NadM_like"/>
    <property type="match status" value="1"/>
</dbReference>
<protein>
    <submittedName>
        <fullName evidence="2">ADP-ribose pyrophosphatase YjhB, NUDIX family</fullName>
    </submittedName>
</protein>
<dbReference type="EMBL" id="FPCA01000003">
    <property type="protein sequence ID" value="SFU82987.1"/>
    <property type="molecule type" value="Genomic_DNA"/>
</dbReference>
<dbReference type="InterPro" id="IPR036390">
    <property type="entry name" value="WH_DNA-bd_sf"/>
</dbReference>
<dbReference type="AlphaFoldDB" id="A0A1I7JCS9"/>
<feature type="domain" description="Nudix hydrolase" evidence="1">
    <location>
        <begin position="9"/>
        <end position="141"/>
    </location>
</feature>
<dbReference type="Pfam" id="PF00293">
    <property type="entry name" value="NUDIX"/>
    <property type="match status" value="1"/>
</dbReference>
<proteinExistence type="predicted"/>
<dbReference type="InterPro" id="IPR015797">
    <property type="entry name" value="NUDIX_hydrolase-like_dom_sf"/>
</dbReference>
<dbReference type="Proteomes" id="UP000182491">
    <property type="component" value="Unassembled WGS sequence"/>
</dbReference>
<dbReference type="SUPFAM" id="SSF55811">
    <property type="entry name" value="Nudix"/>
    <property type="match status" value="1"/>
</dbReference>
<organism evidence="2 3">
    <name type="scientific">Pontibacter akesuensis</name>
    <dbReference type="NCBI Taxonomy" id="388950"/>
    <lineage>
        <taxon>Bacteria</taxon>
        <taxon>Pseudomonadati</taxon>
        <taxon>Bacteroidota</taxon>
        <taxon>Cytophagia</taxon>
        <taxon>Cytophagales</taxon>
        <taxon>Hymenobacteraceae</taxon>
        <taxon>Pontibacter</taxon>
    </lineage>
</organism>
<evidence type="ECO:0000313" key="2">
    <source>
        <dbReference type="EMBL" id="SFU82987.1"/>
    </source>
</evidence>
<dbReference type="Gene3D" id="3.90.79.10">
    <property type="entry name" value="Nucleoside Triphosphate Pyrophosphohydrolase"/>
    <property type="match status" value="1"/>
</dbReference>